<evidence type="ECO:0000256" key="3">
    <source>
        <dbReference type="ARBA" id="ARBA00022448"/>
    </source>
</evidence>
<evidence type="ECO:0000256" key="2">
    <source>
        <dbReference type="ARBA" id="ARBA00009142"/>
    </source>
</evidence>
<evidence type="ECO:0000313" key="10">
    <source>
        <dbReference type="Proteomes" id="UP001200604"/>
    </source>
</evidence>
<dbReference type="PANTHER" id="PTHR30269">
    <property type="entry name" value="TRANSMEMBRANE PROTEIN YFCA"/>
    <property type="match status" value="1"/>
</dbReference>
<feature type="transmembrane region" description="Helical" evidence="8">
    <location>
        <begin position="78"/>
        <end position="94"/>
    </location>
</feature>
<dbReference type="Proteomes" id="UP001200604">
    <property type="component" value="Unassembled WGS sequence"/>
</dbReference>
<keyword evidence="5 8" id="KW-0812">Transmembrane</keyword>
<dbReference type="RefSeq" id="WP_046201963.1">
    <property type="nucleotide sequence ID" value="NZ_JAFFSY010000003.1"/>
</dbReference>
<dbReference type="InterPro" id="IPR052017">
    <property type="entry name" value="TSUP"/>
</dbReference>
<keyword evidence="7 8" id="KW-0472">Membrane</keyword>
<keyword evidence="4 8" id="KW-1003">Cell membrane</keyword>
<evidence type="ECO:0000256" key="1">
    <source>
        <dbReference type="ARBA" id="ARBA00004651"/>
    </source>
</evidence>
<comment type="similarity">
    <text evidence="2 8">Belongs to the 4-toluene sulfonate uptake permease (TSUP) (TC 2.A.102) family.</text>
</comment>
<organism evidence="9 10">
    <name type="scientific">Corynebacterium parakroppenstedtii</name>
    <dbReference type="NCBI Taxonomy" id="2828363"/>
    <lineage>
        <taxon>Bacteria</taxon>
        <taxon>Bacillati</taxon>
        <taxon>Actinomycetota</taxon>
        <taxon>Actinomycetes</taxon>
        <taxon>Mycobacteriales</taxon>
        <taxon>Corynebacteriaceae</taxon>
        <taxon>Corynebacterium</taxon>
    </lineage>
</organism>
<comment type="caution">
    <text evidence="9">The sequence shown here is derived from an EMBL/GenBank/DDBJ whole genome shotgun (WGS) entry which is preliminary data.</text>
</comment>
<evidence type="ECO:0000256" key="7">
    <source>
        <dbReference type="ARBA" id="ARBA00023136"/>
    </source>
</evidence>
<evidence type="ECO:0000256" key="5">
    <source>
        <dbReference type="ARBA" id="ARBA00022692"/>
    </source>
</evidence>
<evidence type="ECO:0000256" key="6">
    <source>
        <dbReference type="ARBA" id="ARBA00022989"/>
    </source>
</evidence>
<feature type="transmembrane region" description="Helical" evidence="8">
    <location>
        <begin position="189"/>
        <end position="210"/>
    </location>
</feature>
<protein>
    <recommendedName>
        <fullName evidence="8">Probable membrane transporter protein</fullName>
    </recommendedName>
</protein>
<dbReference type="EMBL" id="JAKJKU010000004">
    <property type="protein sequence ID" value="MCF6774575.1"/>
    <property type="molecule type" value="Genomic_DNA"/>
</dbReference>
<comment type="subcellular location">
    <subcellularLocation>
        <location evidence="1 8">Cell membrane</location>
        <topology evidence="1 8">Multi-pass membrane protein</topology>
    </subcellularLocation>
</comment>
<name>A0ABS9HNF0_9CORY</name>
<accession>A0ABS9HNF0</accession>
<keyword evidence="10" id="KW-1185">Reference proteome</keyword>
<dbReference type="Pfam" id="PF01925">
    <property type="entry name" value="TauE"/>
    <property type="match status" value="1"/>
</dbReference>
<reference evidence="9 10" key="1">
    <citation type="submission" date="2022-01" db="EMBL/GenBank/DDBJ databases">
        <title>Identification and Characterization of Corynebacterium sp.</title>
        <authorList>
            <person name="Luo Q."/>
            <person name="Qu P."/>
            <person name="Chen Q."/>
        </authorList>
    </citation>
    <scope>NUCLEOTIDE SEQUENCE [LARGE SCALE GENOMIC DNA]</scope>
    <source>
        <strain evidence="9 10">MC-12</strain>
    </source>
</reference>
<feature type="transmembrane region" description="Helical" evidence="8">
    <location>
        <begin position="231"/>
        <end position="249"/>
    </location>
</feature>
<evidence type="ECO:0000256" key="8">
    <source>
        <dbReference type="RuleBase" id="RU363041"/>
    </source>
</evidence>
<sequence length="256" mass="26421">MSPTVIALMLTASLCAGWVDAVVGGGGLILLPLIMILNPGFTYAQALGVNKIAAICGTGSSAIIMARRVPAARTAFRYAPLAFIGAALGAVIASSVDKDIMRPIVIVLLIAVGAFVLLRPSFGKVTVRRAVTRGRWVAALVLITGLGLYDGAFGPGTGLFLILMIISLLGEDFVNSAAWAKILNTFTNLGALVVFAINGDIWWLLGFGLAATNIVGAQIGARMVLSKGAGFVRIVLLVVVVLMAGKLALDQCGVTA</sequence>
<dbReference type="InterPro" id="IPR002781">
    <property type="entry name" value="TM_pro_TauE-like"/>
</dbReference>
<proteinExistence type="inferred from homology"/>
<evidence type="ECO:0000256" key="4">
    <source>
        <dbReference type="ARBA" id="ARBA00022475"/>
    </source>
</evidence>
<feature type="transmembrane region" description="Helical" evidence="8">
    <location>
        <begin position="139"/>
        <end position="169"/>
    </location>
</feature>
<dbReference type="PANTHER" id="PTHR30269:SF0">
    <property type="entry name" value="MEMBRANE TRANSPORTER PROTEIN YFCA-RELATED"/>
    <property type="match status" value="1"/>
</dbReference>
<dbReference type="GeneID" id="92727640"/>
<gene>
    <name evidence="9" type="ORF">L3H44_09195</name>
</gene>
<keyword evidence="6 8" id="KW-1133">Transmembrane helix</keyword>
<keyword evidence="3" id="KW-0813">Transport</keyword>
<evidence type="ECO:0000313" key="9">
    <source>
        <dbReference type="EMBL" id="MCF6774575.1"/>
    </source>
</evidence>
<feature type="transmembrane region" description="Helical" evidence="8">
    <location>
        <begin position="100"/>
        <end position="118"/>
    </location>
</feature>